<reference evidence="2" key="2">
    <citation type="submission" date="2020-12" db="EMBL/GenBank/DDBJ databases">
        <title>New Spironucleus salmonicida genome in near-complete chromosomes.</title>
        <authorList>
            <person name="Xu F."/>
            <person name="Kurt Z."/>
            <person name="Jimenez-Gonzalez A."/>
            <person name="Astvaldsson A."/>
            <person name="Andersson J.O."/>
            <person name="Svard S.G."/>
        </authorList>
    </citation>
    <scope>NUCLEOTIDE SEQUENCE</scope>
    <source>
        <strain evidence="2">ATCC 50377</strain>
    </source>
</reference>
<evidence type="ECO:0000313" key="2">
    <source>
        <dbReference type="EMBL" id="KAH0577895.1"/>
    </source>
</evidence>
<protein>
    <submittedName>
        <fullName evidence="1">Uncharacterized protein</fullName>
    </submittedName>
</protein>
<sequence>MLPLKTLTYVHQFAHQFSVKNILCFTEFQQDNELYFAFIIERDTQFILIIDGIQTQQLALSGTQDIQKQPIGMFSDQGKLVIFDSSGVQRFIQVKQNQIIEQKQQLEFKPYYVFNNLGTHYIFTEKCIIQVAQSVQKIIPYEYIGVLFAFIYENQLLFIEIHGHVYQLKRFNLSQFQPKPRNQVFQSIFKVTQALQLARPEFLCELEITLISVDLQSACRVKRMLPSSCYLSNDTLMVASEQLLQSIDLRTAAVTSFEISVNIPCILSNNLMADLNGGTINIYHLTNQTSRYMQSIQQPEDIHQCGDGLYVSSNGVLCLESNKRLVFDLNQIIISHVTQGISLDYILSSFALVNGELIDKDYMVLSAVSNQLVELSLKQVLDILHKKLAQELSQAAYSMIVVILQSIAANITTTDLEILVSTVRDIFTFDAFYRVRLLQDIQRRLLDIMLQAFHADSMQNAKIVRDMLRYLTDLCVSEIEKQYHSISSVVDDNSGKIELIMCTDELLSDDNIFTHTLVGCLALIRQQCSSVDVQELPVHPWAALLTSQYFSNQITFQKGMTCFEPIADIVEQETAEQWVEVYSRGQTCANIPGRFFSDLLTIMSNSDMLSQTRYQLLFFLIFCQVESTVQERYLPQALEVMDACKFQHQIVELMVRYGTALQLSEYALSKGLFFSAICITTTSCQDLNVLQRELGGVLDRAGLDHLSYAQLEQHLGREWVQQVLGLLVARFADAMEQFKAAFLCQRGFVYHAVRYAVLHDVSTSAVVQHMHLSGPELLAMWSE</sequence>
<evidence type="ECO:0000313" key="1">
    <source>
        <dbReference type="EMBL" id="EST44022.1"/>
    </source>
</evidence>
<keyword evidence="3" id="KW-1185">Reference proteome</keyword>
<dbReference type="EMBL" id="AUWU02000001">
    <property type="protein sequence ID" value="KAH0577895.1"/>
    <property type="molecule type" value="Genomic_DNA"/>
</dbReference>
<gene>
    <name evidence="1" type="ORF">SS50377_16331</name>
    <name evidence="2" type="ORF">SS50377_21249</name>
</gene>
<dbReference type="VEuPathDB" id="GiardiaDB:SS50377_21249"/>
<organism evidence="1">
    <name type="scientific">Spironucleus salmonicida</name>
    <dbReference type="NCBI Taxonomy" id="348837"/>
    <lineage>
        <taxon>Eukaryota</taxon>
        <taxon>Metamonada</taxon>
        <taxon>Diplomonadida</taxon>
        <taxon>Hexamitidae</taxon>
        <taxon>Hexamitinae</taxon>
        <taxon>Spironucleus</taxon>
    </lineage>
</organism>
<dbReference type="EMBL" id="KI546130">
    <property type="protein sequence ID" value="EST44022.1"/>
    <property type="molecule type" value="Genomic_DNA"/>
</dbReference>
<accession>V6LHJ1</accession>
<dbReference type="AlphaFoldDB" id="V6LHJ1"/>
<reference evidence="1 2" key="1">
    <citation type="journal article" date="2014" name="PLoS Genet.">
        <title>The Genome of Spironucleus salmonicida Highlights a Fish Pathogen Adapted to Fluctuating Environments.</title>
        <authorList>
            <person name="Xu F."/>
            <person name="Jerlstrom-Hultqvist J."/>
            <person name="Einarsson E."/>
            <person name="Astvaldsson A."/>
            <person name="Svard S.G."/>
            <person name="Andersson J.O."/>
        </authorList>
    </citation>
    <scope>NUCLEOTIDE SEQUENCE</scope>
    <source>
        <strain evidence="2">ATCC 50377</strain>
    </source>
</reference>
<name>V6LHJ1_9EUKA</name>
<dbReference type="Proteomes" id="UP000018208">
    <property type="component" value="Unassembled WGS sequence"/>
</dbReference>
<proteinExistence type="predicted"/>
<evidence type="ECO:0000313" key="3">
    <source>
        <dbReference type="Proteomes" id="UP000018208"/>
    </source>
</evidence>